<sequence>MSQDAPGARPRVGLFATCLMNAMRPNIGFASAKLLEDAGCEVIVPPTQTCCGQPANNSGDADGARALARQVIAAFEGFDYVVGPSGSCMATIRHDYPELFADLADWRARAEALAAKSYELLSFLTDVMGVTEVDARYDGAVTYHDSCSGLRSLGIKGQPRQLLASVRGLELREMADTEVCCGFGGTFCVKYPEISEKLADDKLANATATEATTLLGGDLGCLLHLAGRIQRRGLPVKVYHTAEVLAGLADGPGLGEAPEGGR</sequence>
<feature type="domain" description="Cysteine-rich" evidence="1">
    <location>
        <begin position="12"/>
        <end position="93"/>
    </location>
</feature>
<name>A0A6C1AZ21_9RHOO</name>
<dbReference type="RefSeq" id="WP_173763771.1">
    <property type="nucleotide sequence ID" value="NZ_CP048836.1"/>
</dbReference>
<dbReference type="Pfam" id="PF02754">
    <property type="entry name" value="CCG"/>
    <property type="match status" value="2"/>
</dbReference>
<dbReference type="PANTHER" id="PTHR30296">
    <property type="entry name" value="UNCHARACTERIZED PROTEIN YKGE"/>
    <property type="match status" value="1"/>
</dbReference>
<dbReference type="EMBL" id="CP048836">
    <property type="protein sequence ID" value="QID16602.1"/>
    <property type="molecule type" value="Genomic_DNA"/>
</dbReference>
<evidence type="ECO:0000313" key="3">
    <source>
        <dbReference type="Proteomes" id="UP000501991"/>
    </source>
</evidence>
<evidence type="ECO:0000259" key="1">
    <source>
        <dbReference type="Pfam" id="PF02754"/>
    </source>
</evidence>
<dbReference type="PANTHER" id="PTHR30296:SF0">
    <property type="entry name" value="LACTATE UTILIZATION PROTEIN A"/>
    <property type="match status" value="1"/>
</dbReference>
<dbReference type="KEGG" id="azq:G3580_02540"/>
<proteinExistence type="predicted"/>
<gene>
    <name evidence="2" type="ORF">G3580_02540</name>
</gene>
<dbReference type="AlphaFoldDB" id="A0A6C1AZ21"/>
<organism evidence="2 3">
    <name type="scientific">Nitrogeniibacter mangrovi</name>
    <dbReference type="NCBI Taxonomy" id="2016596"/>
    <lineage>
        <taxon>Bacteria</taxon>
        <taxon>Pseudomonadati</taxon>
        <taxon>Pseudomonadota</taxon>
        <taxon>Betaproteobacteria</taxon>
        <taxon>Rhodocyclales</taxon>
        <taxon>Zoogloeaceae</taxon>
        <taxon>Nitrogeniibacter</taxon>
    </lineage>
</organism>
<dbReference type="Proteomes" id="UP000501991">
    <property type="component" value="Chromosome"/>
</dbReference>
<dbReference type="GO" id="GO:0016491">
    <property type="term" value="F:oxidoreductase activity"/>
    <property type="evidence" value="ECO:0007669"/>
    <property type="project" value="UniProtKB-ARBA"/>
</dbReference>
<keyword evidence="3" id="KW-1185">Reference proteome</keyword>
<reference evidence="2 3" key="1">
    <citation type="submission" date="2020-02" db="EMBL/GenBank/DDBJ databases">
        <title>Nitrogenibacter mangrovi gen. nov., sp. nov. isolated from mangrove sediment, a denitrifying betaproteobacterium.</title>
        <authorList>
            <person name="Liao H."/>
            <person name="Tian Y."/>
        </authorList>
    </citation>
    <scope>NUCLEOTIDE SEQUENCE [LARGE SCALE GENOMIC DNA]</scope>
    <source>
        <strain evidence="2 3">M9-3-2</strain>
    </source>
</reference>
<dbReference type="GO" id="GO:0005829">
    <property type="term" value="C:cytosol"/>
    <property type="evidence" value="ECO:0007669"/>
    <property type="project" value="TreeGrafter"/>
</dbReference>
<feature type="domain" description="Cysteine-rich" evidence="1">
    <location>
        <begin position="141"/>
        <end position="225"/>
    </location>
</feature>
<dbReference type="InterPro" id="IPR004017">
    <property type="entry name" value="Cys_rich_dom"/>
</dbReference>
<evidence type="ECO:0000313" key="2">
    <source>
        <dbReference type="EMBL" id="QID16602.1"/>
    </source>
</evidence>
<accession>A0A6C1AZ21</accession>
<protein>
    <submittedName>
        <fullName evidence="2">(Fe-S)-binding protein</fullName>
    </submittedName>
</protein>